<gene>
    <name evidence="2" type="ORF">GXW74_24895</name>
</gene>
<feature type="transmembrane region" description="Helical" evidence="1">
    <location>
        <begin position="7"/>
        <end position="28"/>
    </location>
</feature>
<dbReference type="Proteomes" id="UP001138709">
    <property type="component" value="Unassembled WGS sequence"/>
</dbReference>
<keyword evidence="1" id="KW-1133">Transmembrane helix</keyword>
<reference evidence="2" key="1">
    <citation type="submission" date="2020-01" db="EMBL/GenBank/DDBJ databases">
        <authorList>
            <person name="Rat A."/>
        </authorList>
    </citation>
    <scope>NUCLEOTIDE SEQUENCE</scope>
    <source>
        <strain evidence="2">LMG 31228</strain>
    </source>
</reference>
<feature type="transmembrane region" description="Helical" evidence="1">
    <location>
        <begin position="40"/>
        <end position="70"/>
    </location>
</feature>
<dbReference type="RefSeq" id="WP_211849303.1">
    <property type="nucleotide sequence ID" value="NZ_JAAEDL010000040.1"/>
</dbReference>
<comment type="caution">
    <text evidence="2">The sequence shown here is derived from an EMBL/GenBank/DDBJ whole genome shotgun (WGS) entry which is preliminary data.</text>
</comment>
<accession>A0A9X9XJ52</accession>
<dbReference type="AlphaFoldDB" id="A0A9X9XJ52"/>
<proteinExistence type="predicted"/>
<sequence length="73" mass="7812">MTRRPGWVVAWAVAGVLAVIWLVAFAVAPAECNMIGRCPWWSGFGVIVLGAPVVALSVLAALAMSLVAWIRHR</sequence>
<evidence type="ECO:0000313" key="2">
    <source>
        <dbReference type="EMBL" id="MBR0683738.1"/>
    </source>
</evidence>
<protein>
    <submittedName>
        <fullName evidence="2">Uncharacterized protein</fullName>
    </submittedName>
</protein>
<name>A0A9X9XJ52_9PROT</name>
<dbReference type="EMBL" id="JAAEDL010000040">
    <property type="protein sequence ID" value="MBR0683738.1"/>
    <property type="molecule type" value="Genomic_DNA"/>
</dbReference>
<keyword evidence="3" id="KW-1185">Reference proteome</keyword>
<organism evidence="2 3">
    <name type="scientific">Neoroseomonas eburnea</name>
    <dbReference type="NCBI Taxonomy" id="1346889"/>
    <lineage>
        <taxon>Bacteria</taxon>
        <taxon>Pseudomonadati</taxon>
        <taxon>Pseudomonadota</taxon>
        <taxon>Alphaproteobacteria</taxon>
        <taxon>Acetobacterales</taxon>
        <taxon>Acetobacteraceae</taxon>
        <taxon>Neoroseomonas</taxon>
    </lineage>
</organism>
<keyword evidence="1" id="KW-0472">Membrane</keyword>
<reference evidence="2" key="2">
    <citation type="journal article" date="2021" name="Syst. Appl. Microbiol.">
        <title>Roseomonas hellenica sp. nov., isolated from roots of wild-growing Alkanna tinctoria.</title>
        <authorList>
            <person name="Rat A."/>
            <person name="Naranjo H.D."/>
            <person name="Lebbe L."/>
            <person name="Cnockaert M."/>
            <person name="Krigas N."/>
            <person name="Grigoriadou K."/>
            <person name="Maloupa E."/>
            <person name="Willems A."/>
        </authorList>
    </citation>
    <scope>NUCLEOTIDE SEQUENCE</scope>
    <source>
        <strain evidence="2">LMG 31228</strain>
    </source>
</reference>
<keyword evidence="1" id="KW-0812">Transmembrane</keyword>
<evidence type="ECO:0000313" key="3">
    <source>
        <dbReference type="Proteomes" id="UP001138709"/>
    </source>
</evidence>
<evidence type="ECO:0000256" key="1">
    <source>
        <dbReference type="SAM" id="Phobius"/>
    </source>
</evidence>